<keyword evidence="1" id="KW-0472">Membrane</keyword>
<keyword evidence="1" id="KW-1133">Transmembrane helix</keyword>
<evidence type="ECO:0000313" key="3">
    <source>
        <dbReference type="Proteomes" id="UP000326857"/>
    </source>
</evidence>
<proteinExistence type="predicted"/>
<dbReference type="RefSeq" id="WP_151991250.1">
    <property type="nucleotide sequence ID" value="NZ_LR701528.1"/>
</dbReference>
<accession>A0A5E7ZMU8</accession>
<evidence type="ECO:0000313" key="2">
    <source>
        <dbReference type="EMBL" id="VVT20491.1"/>
    </source>
</evidence>
<gene>
    <name evidence="2" type="ORF">SPHINGO391_470075</name>
</gene>
<dbReference type="Proteomes" id="UP000326857">
    <property type="component" value="Unassembled WGS sequence"/>
</dbReference>
<keyword evidence="1" id="KW-0812">Transmembrane</keyword>
<dbReference type="AlphaFoldDB" id="A0A5E7ZMU8"/>
<feature type="transmembrane region" description="Helical" evidence="1">
    <location>
        <begin position="96"/>
        <end position="118"/>
    </location>
</feature>
<dbReference type="EMBL" id="CABVLI010000042">
    <property type="protein sequence ID" value="VVT20491.1"/>
    <property type="molecule type" value="Genomic_DNA"/>
</dbReference>
<reference evidence="2 3" key="1">
    <citation type="submission" date="2019-09" db="EMBL/GenBank/DDBJ databases">
        <authorList>
            <person name="Dittami M. S."/>
        </authorList>
    </citation>
    <scope>NUCLEOTIDE SEQUENCE [LARGE SCALE GENOMIC DNA]</scope>
    <source>
        <strain evidence="2">SPHINGO391</strain>
    </source>
</reference>
<name>A0A5E7ZMU8_9SPHN</name>
<sequence>MRTDTTARQIERPCSFDRFLSVLNNPAPAFAVAPRTLRDHVSYRDFGDFGGVLLAERPASTELSDRVARWRTVEAREDLPLHVHPDQSADDRRHRFAFTVTSLTLASWIIIGLVAAAASGKL</sequence>
<organism evidence="2 3">
    <name type="scientific">Sphingomonas aurantiaca</name>
    <dbReference type="NCBI Taxonomy" id="185949"/>
    <lineage>
        <taxon>Bacteria</taxon>
        <taxon>Pseudomonadati</taxon>
        <taxon>Pseudomonadota</taxon>
        <taxon>Alphaproteobacteria</taxon>
        <taxon>Sphingomonadales</taxon>
        <taxon>Sphingomonadaceae</taxon>
        <taxon>Sphingomonas</taxon>
    </lineage>
</organism>
<evidence type="ECO:0000256" key="1">
    <source>
        <dbReference type="SAM" id="Phobius"/>
    </source>
</evidence>
<protein>
    <submittedName>
        <fullName evidence="2">Uncharacterized protein</fullName>
    </submittedName>
</protein>